<dbReference type="GO" id="GO:0000045">
    <property type="term" value="P:autophagosome assembly"/>
    <property type="evidence" value="ECO:0007669"/>
    <property type="project" value="TreeGrafter"/>
</dbReference>
<feature type="transmembrane region" description="Helical" evidence="7">
    <location>
        <begin position="296"/>
        <end position="318"/>
    </location>
</feature>
<evidence type="ECO:0000259" key="8">
    <source>
        <dbReference type="Pfam" id="PF09335"/>
    </source>
</evidence>
<keyword evidence="3 7" id="KW-1133">Transmembrane helix</keyword>
<gene>
    <name evidence="9" type="ORF">RRG08_033943</name>
</gene>
<comment type="caution">
    <text evidence="9">The sequence shown here is derived from an EMBL/GenBank/DDBJ whole genome shotgun (WGS) entry which is preliminary data.</text>
</comment>
<dbReference type="InterPro" id="IPR032816">
    <property type="entry name" value="VTT_dom"/>
</dbReference>
<feature type="transmembrane region" description="Helical" evidence="7">
    <location>
        <begin position="233"/>
        <end position="251"/>
    </location>
</feature>
<protein>
    <recommendedName>
        <fullName evidence="8">VTT domain-containing protein</fullName>
    </recommendedName>
</protein>
<sequence length="327" mass="36474">MKRAHLQENMTKADGESSASVDERVSQFTHHNDKGLSQGDSDADFTQLTEKRSPDNHSDSANRVAGNEISASHISVQGESIEGGSTRRSLLILVVVFLTALGALSLVYSSFPKLDEDEKQYVKVPRDIEDAKNLGRLLSRYKDKYYIEVLMGYLVVFIFLQTFAIPGSIFLSIISGFLYPFYIALPLVCICSAIGATNCYFLSFMVGRKIVEKYIPQRAAEWKSHVDRHREHLFNYILFLRITPFLPNWFINITSPVIDVPVSTFFFGTLFGVAPPSFVFVQAGTTLHKLTSTSEAWSLANVGLLAVFAVVAILPVAFKGKLRSKIE</sequence>
<keyword evidence="4 7" id="KW-0472">Membrane</keyword>
<evidence type="ECO:0000313" key="10">
    <source>
        <dbReference type="Proteomes" id="UP001283361"/>
    </source>
</evidence>
<dbReference type="InterPro" id="IPR045014">
    <property type="entry name" value="TM41A/B"/>
</dbReference>
<evidence type="ECO:0000313" key="9">
    <source>
        <dbReference type="EMBL" id="KAK3755766.1"/>
    </source>
</evidence>
<comment type="similarity">
    <text evidence="5">Belongs to the TMEM41 family.</text>
</comment>
<reference evidence="9" key="1">
    <citation type="journal article" date="2023" name="G3 (Bethesda)">
        <title>A reference genome for the long-term kleptoplast-retaining sea slug Elysia crispata morphotype clarki.</title>
        <authorList>
            <person name="Eastman K.E."/>
            <person name="Pendleton A.L."/>
            <person name="Shaikh M.A."/>
            <person name="Suttiyut T."/>
            <person name="Ogas R."/>
            <person name="Tomko P."/>
            <person name="Gavelis G."/>
            <person name="Widhalm J.R."/>
            <person name="Wisecaver J.H."/>
        </authorList>
    </citation>
    <scope>NUCLEOTIDE SEQUENCE</scope>
    <source>
        <strain evidence="9">ECLA1</strain>
    </source>
</reference>
<dbReference type="EMBL" id="JAWDGP010005588">
    <property type="protein sequence ID" value="KAK3755766.1"/>
    <property type="molecule type" value="Genomic_DNA"/>
</dbReference>
<evidence type="ECO:0000256" key="4">
    <source>
        <dbReference type="ARBA" id="ARBA00023136"/>
    </source>
</evidence>
<evidence type="ECO:0000256" key="6">
    <source>
        <dbReference type="SAM" id="MobiDB-lite"/>
    </source>
</evidence>
<keyword evidence="2 7" id="KW-0812">Transmembrane</keyword>
<evidence type="ECO:0000256" key="3">
    <source>
        <dbReference type="ARBA" id="ARBA00022989"/>
    </source>
</evidence>
<evidence type="ECO:0000256" key="7">
    <source>
        <dbReference type="SAM" id="Phobius"/>
    </source>
</evidence>
<proteinExistence type="inferred from homology"/>
<dbReference type="Proteomes" id="UP001283361">
    <property type="component" value="Unassembled WGS sequence"/>
</dbReference>
<name>A0AAE0YRV4_9GAST</name>
<dbReference type="Pfam" id="PF09335">
    <property type="entry name" value="VTT_dom"/>
    <property type="match status" value="1"/>
</dbReference>
<evidence type="ECO:0000256" key="2">
    <source>
        <dbReference type="ARBA" id="ARBA00022692"/>
    </source>
</evidence>
<feature type="transmembrane region" description="Helical" evidence="7">
    <location>
        <begin position="263"/>
        <end position="284"/>
    </location>
</feature>
<dbReference type="GO" id="GO:0005789">
    <property type="term" value="C:endoplasmic reticulum membrane"/>
    <property type="evidence" value="ECO:0007669"/>
    <property type="project" value="TreeGrafter"/>
</dbReference>
<feature type="transmembrane region" description="Helical" evidence="7">
    <location>
        <begin position="181"/>
        <end position="203"/>
    </location>
</feature>
<feature type="transmembrane region" description="Helical" evidence="7">
    <location>
        <begin position="150"/>
        <end position="174"/>
    </location>
</feature>
<dbReference type="PANTHER" id="PTHR43220:SF18">
    <property type="entry name" value="TRANSMEMBRANE PROTEIN 41B"/>
    <property type="match status" value="1"/>
</dbReference>
<dbReference type="PANTHER" id="PTHR43220">
    <property type="match status" value="1"/>
</dbReference>
<feature type="region of interest" description="Disordered" evidence="6">
    <location>
        <begin position="1"/>
        <end position="42"/>
    </location>
</feature>
<organism evidence="9 10">
    <name type="scientific">Elysia crispata</name>
    <name type="common">lettuce slug</name>
    <dbReference type="NCBI Taxonomy" id="231223"/>
    <lineage>
        <taxon>Eukaryota</taxon>
        <taxon>Metazoa</taxon>
        <taxon>Spiralia</taxon>
        <taxon>Lophotrochozoa</taxon>
        <taxon>Mollusca</taxon>
        <taxon>Gastropoda</taxon>
        <taxon>Heterobranchia</taxon>
        <taxon>Euthyneura</taxon>
        <taxon>Panpulmonata</taxon>
        <taxon>Sacoglossa</taxon>
        <taxon>Placobranchoidea</taxon>
        <taxon>Plakobranchidae</taxon>
        <taxon>Elysia</taxon>
    </lineage>
</organism>
<comment type="subcellular location">
    <subcellularLocation>
        <location evidence="1">Membrane</location>
        <topology evidence="1">Multi-pass membrane protein</topology>
    </subcellularLocation>
</comment>
<feature type="domain" description="VTT" evidence="8">
    <location>
        <begin position="165"/>
        <end position="285"/>
    </location>
</feature>
<evidence type="ECO:0000256" key="5">
    <source>
        <dbReference type="ARBA" id="ARBA00025797"/>
    </source>
</evidence>
<dbReference type="AlphaFoldDB" id="A0AAE0YRV4"/>
<evidence type="ECO:0000256" key="1">
    <source>
        <dbReference type="ARBA" id="ARBA00004141"/>
    </source>
</evidence>
<accession>A0AAE0YRV4</accession>
<feature type="transmembrane region" description="Helical" evidence="7">
    <location>
        <begin position="90"/>
        <end position="111"/>
    </location>
</feature>
<keyword evidence="10" id="KW-1185">Reference proteome</keyword>
<feature type="compositionally biased region" description="Basic and acidic residues" evidence="6">
    <location>
        <begin position="11"/>
        <end position="34"/>
    </location>
</feature>